<dbReference type="PANTHER" id="PTHR11361">
    <property type="entry name" value="DNA MISMATCH REPAIR PROTEIN MUTS FAMILY MEMBER"/>
    <property type="match status" value="1"/>
</dbReference>
<evidence type="ECO:0000313" key="13">
    <source>
        <dbReference type="EMBL" id="KAK9055861.1"/>
    </source>
</evidence>
<feature type="compositionally biased region" description="Low complexity" evidence="9">
    <location>
        <begin position="25"/>
        <end position="50"/>
    </location>
</feature>
<dbReference type="GO" id="GO:0140664">
    <property type="term" value="F:ATP-dependent DNA damage sensor activity"/>
    <property type="evidence" value="ECO:0007669"/>
    <property type="project" value="InterPro"/>
</dbReference>
<dbReference type="Gene3D" id="3.30.420.110">
    <property type="entry name" value="MutS, connector domain"/>
    <property type="match status" value="1"/>
</dbReference>
<evidence type="ECO:0000259" key="11">
    <source>
        <dbReference type="SMART" id="SM00533"/>
    </source>
</evidence>
<dbReference type="InterPro" id="IPR007695">
    <property type="entry name" value="DNA_mismatch_repair_MutS-lik_N"/>
</dbReference>
<evidence type="ECO:0000256" key="4">
    <source>
        <dbReference type="ARBA" id="ARBA00022840"/>
    </source>
</evidence>
<keyword evidence="5 6" id="KW-0238">DNA-binding</keyword>
<dbReference type="PANTHER" id="PTHR11361:SF150">
    <property type="entry name" value="DNA MISMATCH REPAIR PROTEIN MSH6"/>
    <property type="match status" value="1"/>
</dbReference>
<dbReference type="InterPro" id="IPR000432">
    <property type="entry name" value="DNA_mismatch_repair_MutS_C"/>
</dbReference>
<dbReference type="SMART" id="SM00533">
    <property type="entry name" value="MUTSd"/>
    <property type="match status" value="1"/>
</dbReference>
<protein>
    <recommendedName>
        <fullName evidence="6">DNA mismatch repair protein</fullName>
    </recommendedName>
</protein>
<evidence type="ECO:0000256" key="6">
    <source>
        <dbReference type="PIRNR" id="PIRNR037677"/>
    </source>
</evidence>
<dbReference type="Pfam" id="PF05188">
    <property type="entry name" value="MutS_II"/>
    <property type="match status" value="1"/>
</dbReference>
<dbReference type="Gene3D" id="3.40.1170.10">
    <property type="entry name" value="DNA repair protein MutS, domain I"/>
    <property type="match status" value="1"/>
</dbReference>
<proteinExistence type="inferred from homology"/>
<keyword evidence="14" id="KW-1185">Reference proteome</keyword>
<dbReference type="SUPFAM" id="SSF52540">
    <property type="entry name" value="P-loop containing nucleoside triphosphate hydrolases"/>
    <property type="match status" value="1"/>
</dbReference>
<sequence>MAFRRPANGRSPLVNPQRQITSFFSKSPSSASSHSPSHSPSPLPSNNSNPNPKPKTEPKSKPSRTTPSPLPTKSDKKPALVIGKPTPSPASGATSSKYGDEVVNRRVRVYWPLDKTWYEGCVKAFDKSSGKHLVQYDDSEEEHLDLSKEKIELLKERVTKLRRLRRFSMEDDDDEAGGGGGQNVDKDVESGGDDSADEDWGKNVEKEVVDDEMEDLGLVDEEEEEEEHVVKEVKPQLKRRKSTGIKLDPVKKIKTETSKDLSPKNNNNESSYTFQIIRVRCAAAGEKASVMVDSVLEVDKFDRYTAREEEKFRFLGKNRKDANRRSPGDDNYDPRTLYLPPEFLNSLTGGQRQWWEFKAKHMDKVLFFKMGKFYELFEMDAHVGAKELDLQYMKGDQPHCGFPEKNFEVNAEKLARKGYRVLVIEQTETPDQLDKRRKQGSKDKVVKREVCAVITKGTLTDGEMLSANPDASYIFAVAECYDGNQQDDRIYGVCVVDVATSKIIIGQFRDDSECSALSCLLSQLRPVEIIKPKKLLSPETEKVLLRQTRSPIINELIPLKEFWDSEKTIQEIKKIYQRICNQSSSSSLNGSMSSDSEDHLPEILSQLMNEGKTGSFALSALGGTLFYLKKAFLDESLLRFATFEPLPCSGFADVTRKPYMILDATALENLEVFENSVNGDSKGTLLDQLNRCVTPFGKRLLKAWLARPLYDIDSINERQEAVAGVKGANLPLALNFRKELSVLPDMERLLARILSCSEANGRNSSKVVLYEDASKKQLHEFIMVLSGCEVIINACSSLGVILENTNSKMLHRLLTLGKDLPDVNAALKHFKNAFDWMEAKNSGRIIPRDGADNEYDSACRTVTDIEICLQKHLKEQKKLLGDPSISYVTVGKESYLLEVPESLSESLPSDYELQSSKKGFARYWTPTIKKYIRELSEAESEKESKLKSIMQRLIGRFCEHHVSWRQLISTVAELDVLISIAIASDLYEGPTCRPFIVDPSIENESPFLVASKLGHPVLRNDTLGDGTFVPNDVSIGGSSKARFILLTGPNMGGKSTLLRQVCLAVILAQVGADVPAESFKMSPVDRIFVRMGAKDHIMAGQSTFLTELLETASMLSSATHSSLVALDELGRGTATSDGQAIAASVLEHLVNKVQCRGLFSTHYHHLALDYQQIPKVSLCHMACKVGMGLGGLEEVTFLYKLTFGACPKSYGVNVARLAGLPDNVLKKAAIKSEEFESIYGNKTNKSTNQSMTPEIAVFFQSLRNCLVSDGIYDICELQKRAKSLLEQK</sequence>
<dbReference type="SUPFAM" id="SSF55271">
    <property type="entry name" value="DNA repair protein MutS, domain I"/>
    <property type="match status" value="1"/>
</dbReference>
<dbReference type="InterPro" id="IPR007860">
    <property type="entry name" value="DNA_mmatch_repair_MutS_con_dom"/>
</dbReference>
<evidence type="ECO:0000256" key="9">
    <source>
        <dbReference type="SAM" id="MobiDB-lite"/>
    </source>
</evidence>
<comment type="similarity">
    <text evidence="1 6 7">Belongs to the DNA mismatch repair MutS family.</text>
</comment>
<dbReference type="GO" id="GO:0006298">
    <property type="term" value="P:mismatch repair"/>
    <property type="evidence" value="ECO:0007669"/>
    <property type="project" value="InterPro"/>
</dbReference>
<dbReference type="FunFam" id="3.40.1170.10:FF:000002">
    <property type="entry name" value="DNA mismatch repair protein"/>
    <property type="match status" value="1"/>
</dbReference>
<name>A0AAP0GNK0_9ASTR</name>
<evidence type="ECO:0000256" key="5">
    <source>
        <dbReference type="ARBA" id="ARBA00023125"/>
    </source>
</evidence>
<feature type="region of interest" description="Disordered" evidence="9">
    <location>
        <begin position="170"/>
        <end position="202"/>
    </location>
</feature>
<dbReference type="InterPro" id="IPR017261">
    <property type="entry name" value="DNA_mismatch_repair_MutS/MSH"/>
</dbReference>
<dbReference type="FunFam" id="3.40.50.300:FF:001885">
    <property type="entry name" value="DNA mismatch repair protein"/>
    <property type="match status" value="1"/>
</dbReference>
<evidence type="ECO:0000313" key="14">
    <source>
        <dbReference type="Proteomes" id="UP001408789"/>
    </source>
</evidence>
<dbReference type="InterPro" id="IPR036678">
    <property type="entry name" value="MutS_con_dom_sf"/>
</dbReference>
<gene>
    <name evidence="13" type="ORF">SSX86_026948</name>
</gene>
<evidence type="ECO:0000256" key="7">
    <source>
        <dbReference type="RuleBase" id="RU003756"/>
    </source>
</evidence>
<feature type="domain" description="DNA mismatch repair protein MutS core" evidence="11">
    <location>
        <begin position="680"/>
        <end position="1021"/>
    </location>
</feature>
<dbReference type="GO" id="GO:0030983">
    <property type="term" value="F:mismatched DNA binding"/>
    <property type="evidence" value="ECO:0007669"/>
    <property type="project" value="UniProtKB-UniRule"/>
</dbReference>
<reference evidence="13 14" key="1">
    <citation type="submission" date="2024-04" db="EMBL/GenBank/DDBJ databases">
        <title>The reference genome of an endangered Asteraceae, Deinandra increscens subsp. villosa, native to the Central Coast of California.</title>
        <authorList>
            <person name="Guilliams M."/>
            <person name="Hasenstab-Lehman K."/>
            <person name="Meyer R."/>
            <person name="Mcevoy S."/>
        </authorList>
    </citation>
    <scope>NUCLEOTIDE SEQUENCE [LARGE SCALE GENOMIC DNA]</scope>
    <source>
        <tissue evidence="13">Leaf</tissue>
    </source>
</reference>
<dbReference type="PIRSF" id="PIRSF037677">
    <property type="entry name" value="DNA_mis_repair_Msh6"/>
    <property type="match status" value="1"/>
</dbReference>
<dbReference type="Pfam" id="PF00488">
    <property type="entry name" value="MutS_V"/>
    <property type="match status" value="1"/>
</dbReference>
<keyword evidence="8" id="KW-0175">Coiled coil</keyword>
<dbReference type="SMART" id="SM00534">
    <property type="entry name" value="MUTSac"/>
    <property type="match status" value="1"/>
</dbReference>
<dbReference type="NCBIfam" id="NF003810">
    <property type="entry name" value="PRK05399.1"/>
    <property type="match status" value="1"/>
</dbReference>
<evidence type="ECO:0000256" key="2">
    <source>
        <dbReference type="ARBA" id="ARBA00022741"/>
    </source>
</evidence>
<dbReference type="SMART" id="SM00333">
    <property type="entry name" value="TUDOR"/>
    <property type="match status" value="1"/>
</dbReference>
<keyword evidence="2 6" id="KW-0547">Nucleotide-binding</keyword>
<dbReference type="Pfam" id="PF01624">
    <property type="entry name" value="MutS_I"/>
    <property type="match status" value="1"/>
</dbReference>
<evidence type="ECO:0000256" key="1">
    <source>
        <dbReference type="ARBA" id="ARBA00006271"/>
    </source>
</evidence>
<feature type="coiled-coil region" evidence="8">
    <location>
        <begin position="136"/>
        <end position="164"/>
    </location>
</feature>
<evidence type="ECO:0000259" key="12">
    <source>
        <dbReference type="SMART" id="SM00534"/>
    </source>
</evidence>
<dbReference type="SUPFAM" id="SSF63748">
    <property type="entry name" value="Tudor/PWWP/MBT"/>
    <property type="match status" value="1"/>
</dbReference>
<dbReference type="Pfam" id="PF05192">
    <property type="entry name" value="MutS_III"/>
    <property type="match status" value="1"/>
</dbReference>
<accession>A0AAP0GNK0</accession>
<dbReference type="InterPro" id="IPR016151">
    <property type="entry name" value="DNA_mismatch_repair_MutS_N"/>
</dbReference>
<dbReference type="InterPro" id="IPR027417">
    <property type="entry name" value="P-loop_NTPase"/>
</dbReference>
<dbReference type="InterPro" id="IPR007696">
    <property type="entry name" value="DNA_mismatch_repair_MutS_core"/>
</dbReference>
<dbReference type="InterPro" id="IPR045076">
    <property type="entry name" value="MutS"/>
</dbReference>
<dbReference type="SUPFAM" id="SSF53150">
    <property type="entry name" value="DNA repair protein MutS, domain II"/>
    <property type="match status" value="1"/>
</dbReference>
<dbReference type="InterPro" id="IPR007861">
    <property type="entry name" value="DNA_mismatch_repair_MutS_clamp"/>
</dbReference>
<dbReference type="GO" id="GO:0005524">
    <property type="term" value="F:ATP binding"/>
    <property type="evidence" value="ECO:0007669"/>
    <property type="project" value="UniProtKB-UniRule"/>
</dbReference>
<feature type="compositionally biased region" description="Polar residues" evidence="9">
    <location>
        <begin position="14"/>
        <end position="24"/>
    </location>
</feature>
<dbReference type="Pfam" id="PF05190">
    <property type="entry name" value="MutS_IV"/>
    <property type="match status" value="1"/>
</dbReference>
<keyword evidence="3 6" id="KW-0227">DNA damage</keyword>
<feature type="domain" description="DNA mismatch repair proteins mutS family" evidence="12">
    <location>
        <begin position="1041"/>
        <end position="1233"/>
    </location>
</feature>
<dbReference type="Gene3D" id="2.30.30.140">
    <property type="match status" value="1"/>
</dbReference>
<evidence type="ECO:0000256" key="3">
    <source>
        <dbReference type="ARBA" id="ARBA00022763"/>
    </source>
</evidence>
<dbReference type="Gene3D" id="1.10.1420.10">
    <property type="match status" value="2"/>
</dbReference>
<organism evidence="13 14">
    <name type="scientific">Deinandra increscens subsp. villosa</name>
    <dbReference type="NCBI Taxonomy" id="3103831"/>
    <lineage>
        <taxon>Eukaryota</taxon>
        <taxon>Viridiplantae</taxon>
        <taxon>Streptophyta</taxon>
        <taxon>Embryophyta</taxon>
        <taxon>Tracheophyta</taxon>
        <taxon>Spermatophyta</taxon>
        <taxon>Magnoliopsida</taxon>
        <taxon>eudicotyledons</taxon>
        <taxon>Gunneridae</taxon>
        <taxon>Pentapetalae</taxon>
        <taxon>asterids</taxon>
        <taxon>campanulids</taxon>
        <taxon>Asterales</taxon>
        <taxon>Asteraceae</taxon>
        <taxon>Asteroideae</taxon>
        <taxon>Heliantheae alliance</taxon>
        <taxon>Madieae</taxon>
        <taxon>Madiinae</taxon>
        <taxon>Deinandra</taxon>
    </lineage>
</organism>
<dbReference type="EMBL" id="JBCNJP010000025">
    <property type="protein sequence ID" value="KAK9055861.1"/>
    <property type="molecule type" value="Genomic_DNA"/>
</dbReference>
<evidence type="ECO:0000256" key="8">
    <source>
        <dbReference type="SAM" id="Coils"/>
    </source>
</evidence>
<dbReference type="GO" id="GO:0005634">
    <property type="term" value="C:nucleus"/>
    <property type="evidence" value="ECO:0007669"/>
    <property type="project" value="TreeGrafter"/>
</dbReference>
<keyword evidence="4 6" id="KW-0067">ATP-binding</keyword>
<dbReference type="CDD" id="cd20404">
    <property type="entry name" value="Tudor_Agenet_AtEML-like"/>
    <property type="match status" value="1"/>
</dbReference>
<feature type="region of interest" description="Disordered" evidence="9">
    <location>
        <begin position="1"/>
        <end position="101"/>
    </location>
</feature>
<dbReference type="InterPro" id="IPR002999">
    <property type="entry name" value="Tudor"/>
</dbReference>
<dbReference type="Gene3D" id="3.40.50.300">
    <property type="entry name" value="P-loop containing nucleotide triphosphate hydrolases"/>
    <property type="match status" value="1"/>
</dbReference>
<dbReference type="Proteomes" id="UP001408789">
    <property type="component" value="Unassembled WGS sequence"/>
</dbReference>
<evidence type="ECO:0000259" key="10">
    <source>
        <dbReference type="SMART" id="SM00333"/>
    </source>
</evidence>
<dbReference type="InterPro" id="IPR036187">
    <property type="entry name" value="DNA_mismatch_repair_MutS_sf"/>
</dbReference>
<comment type="caution">
    <text evidence="13">The sequence shown here is derived from an EMBL/GenBank/DDBJ whole genome shotgun (WGS) entry which is preliminary data.</text>
</comment>
<feature type="domain" description="Tudor" evidence="10">
    <location>
        <begin position="99"/>
        <end position="157"/>
    </location>
</feature>
<dbReference type="SUPFAM" id="SSF48334">
    <property type="entry name" value="DNA repair protein MutS, domain III"/>
    <property type="match status" value="1"/>
</dbReference>
<dbReference type="FunFam" id="1.10.1420.10:FF:000005">
    <property type="entry name" value="DNA mismatch repair protein"/>
    <property type="match status" value="1"/>
</dbReference>
<comment type="function">
    <text evidence="6 7">Component of the post-replicative DNA mismatch repair system (MMR).</text>
</comment>
<keyword evidence="6 7" id="KW-0234">DNA repair</keyword>
<dbReference type="FunFam" id="2.30.30.140:FF:000093">
    <property type="entry name" value="DNA mismatch repair protein"/>
    <property type="match status" value="1"/>
</dbReference>